<keyword evidence="1" id="KW-0175">Coiled coil</keyword>
<evidence type="ECO:0000256" key="1">
    <source>
        <dbReference type="SAM" id="Coils"/>
    </source>
</evidence>
<protein>
    <submittedName>
        <fullName evidence="3">DUF342 domain-containing protein</fullName>
    </submittedName>
</protein>
<keyword evidence="4" id="KW-1185">Reference proteome</keyword>
<dbReference type="AlphaFoldDB" id="A0A5C4TDM8"/>
<evidence type="ECO:0000313" key="4">
    <source>
        <dbReference type="Proteomes" id="UP000307943"/>
    </source>
</evidence>
<dbReference type="InterPro" id="IPR046866">
    <property type="entry name" value="FapA_N"/>
</dbReference>
<dbReference type="RefSeq" id="WP_139601256.1">
    <property type="nucleotide sequence ID" value="NZ_VDCQ01000006.1"/>
</dbReference>
<organism evidence="3 4">
    <name type="scientific">Paenibacillus hemerocallicola</name>
    <dbReference type="NCBI Taxonomy" id="1172614"/>
    <lineage>
        <taxon>Bacteria</taxon>
        <taxon>Bacillati</taxon>
        <taxon>Bacillota</taxon>
        <taxon>Bacilli</taxon>
        <taxon>Bacillales</taxon>
        <taxon>Paenibacillaceae</taxon>
        <taxon>Paenibacillus</taxon>
    </lineage>
</organism>
<evidence type="ECO:0000313" key="3">
    <source>
        <dbReference type="EMBL" id="TNJ67121.1"/>
    </source>
</evidence>
<dbReference type="Proteomes" id="UP000307943">
    <property type="component" value="Unassembled WGS sequence"/>
</dbReference>
<gene>
    <name evidence="3" type="ORF">FE784_06125</name>
</gene>
<sequence length="613" mass="68613">MSKHMTEDELTQLIGQLNMDELESVSTSATRSDFSRRNGSIRIKDQSIIVQDPENGGDLPLIRSVEPVRLYVNDEIVTAETAVSSADRIRWEVEEKPLFEIEVSADKLYAYFQLMSKERYAWRLLDSMPVNAISIVAEEDDSIVLESVHLSEVVAALEQRSIMFQLDIAAIQHEVQQPTYRPVVVARGKAVIPGEDAQLDLYFAEQVESHFFEVGGSVDFRNHLHIPSVKRGEVIAKKIPPVQGIPGFDVYGNIVIPPPPKDIMIVVKSSVELTPEGEIVALKEGRPRITGEKIKTFDISTSYIVSGNVDIETGNIVFSGDVIVYGDVTDNMIIESLGNVYVYGSVYNGTITATGSIFVRENVIGSKLYSGYFGVMFNRLYHSSKLLSELFGKLLAACRMLEQALRSKRQQAIRFGQIVLLLMESKFKEIPATIKDLLVVIANIQHLKREQYQKLKQMSEFFLQPTKLPEAASYNILQSYLALLQDTHQEVARMQEEKVEIRLNQCHKSELKSNGDIVIQREGVLLSDLYSAGNIQFVWEYAVCRGGRLEAGGSISAQIIGGETGASTILKAARLIRIKKMYSGRVCVGKYCTDIFEMIENKTFDGGSFRQKV</sequence>
<dbReference type="PANTHER" id="PTHR38032:SF1">
    <property type="entry name" value="RNA-BINDING PROTEIN KHPB N-TERMINAL DOMAIN-CONTAINING PROTEIN"/>
    <property type="match status" value="1"/>
</dbReference>
<feature type="domain" description="Flagellar Assembly Protein A N-terminal region" evidence="2">
    <location>
        <begin position="99"/>
        <end position="290"/>
    </location>
</feature>
<dbReference type="Pfam" id="PF20250">
    <property type="entry name" value="FapA_N"/>
    <property type="match status" value="1"/>
</dbReference>
<feature type="coiled-coil region" evidence="1">
    <location>
        <begin position="477"/>
        <end position="504"/>
    </location>
</feature>
<name>A0A5C4TDM8_9BACL</name>
<dbReference type="OrthoDB" id="1279at2"/>
<comment type="caution">
    <text evidence="3">The sequence shown here is derived from an EMBL/GenBank/DDBJ whole genome shotgun (WGS) entry which is preliminary data.</text>
</comment>
<evidence type="ECO:0000259" key="2">
    <source>
        <dbReference type="Pfam" id="PF20250"/>
    </source>
</evidence>
<reference evidence="3 4" key="1">
    <citation type="submission" date="2019-05" db="EMBL/GenBank/DDBJ databases">
        <title>We sequenced the genome of Paenibacillus hemerocallicola KCTC 33185 for further insight into its adaptation and study the phylogeny of Paenibacillus.</title>
        <authorList>
            <person name="Narsing Rao M.P."/>
        </authorList>
    </citation>
    <scope>NUCLEOTIDE SEQUENCE [LARGE SCALE GENOMIC DNA]</scope>
    <source>
        <strain evidence="3 4">KCTC 33185</strain>
    </source>
</reference>
<proteinExistence type="predicted"/>
<dbReference type="InterPro" id="IPR046865">
    <property type="entry name" value="FapA_b_solenoid"/>
</dbReference>
<dbReference type="InterPro" id="IPR005646">
    <property type="entry name" value="FapA"/>
</dbReference>
<dbReference type="EMBL" id="VDCQ01000006">
    <property type="protein sequence ID" value="TNJ67121.1"/>
    <property type="molecule type" value="Genomic_DNA"/>
</dbReference>
<accession>A0A5C4TDM8</accession>
<dbReference type="PANTHER" id="PTHR38032">
    <property type="entry name" value="POLYMERASE-RELATED"/>
    <property type="match status" value="1"/>
</dbReference>
<dbReference type="Pfam" id="PF03961">
    <property type="entry name" value="FapA"/>
    <property type="match status" value="1"/>
</dbReference>